<accession>A0A3E0H9U3</accession>
<comment type="caution">
    <text evidence="1">The sequence shown here is derived from an EMBL/GenBank/DDBJ whole genome shotgun (WGS) entry which is preliminary data.</text>
</comment>
<dbReference type="Gene3D" id="3.30.559.10">
    <property type="entry name" value="Chloramphenicol acetyltransferase-like domain"/>
    <property type="match status" value="1"/>
</dbReference>
<dbReference type="SUPFAM" id="SSF52777">
    <property type="entry name" value="CoA-dependent acyltransferases"/>
    <property type="match status" value="1"/>
</dbReference>
<protein>
    <recommendedName>
        <fullName evidence="3">Condensation domain-containing protein</fullName>
    </recommendedName>
</protein>
<dbReference type="EMBL" id="QUNR01000001">
    <property type="protein sequence ID" value="REH40310.1"/>
    <property type="molecule type" value="Genomic_DNA"/>
</dbReference>
<sequence>MSTRYVRRVSALERYSLVLNRLYRYHVDGILEGEGAVDAQQLQRAVSRAAAANPAIRVRFRGLLAWSRWVDSGMAPRVHELPMSDWDGCSEQGAMFLRQRLDERGGGPIADVLVVPCRDGKTRIVFRTLHAAIDGRGFLHWVSEVCRAMRDEPLQGSDSCLTDLDIQAQHAADIPEEPATEPTACIPVLQPAAKGQRGELDFVWRRVTIDHSVAQLLPRSAIFLADWARQQQAGPVGFTIPVDYRGLRTDEMGIGNLTGYVRLTVPEGATTRQLMVQLGQRLKAKADCRQFPGIKMLFWLPVWYMLRELKKKVDDVLHDVSPALPTGGIVSMGQVSADTYSFPGFKADMLYGIPGAVGKLNVVFLNYPNFTVISFSVPASYNHDGQLDALTAAYVNHFQASGITS</sequence>
<evidence type="ECO:0000313" key="1">
    <source>
        <dbReference type="EMBL" id="REH40310.1"/>
    </source>
</evidence>
<proteinExistence type="predicted"/>
<dbReference type="RefSeq" id="WP_116207356.1">
    <property type="nucleotide sequence ID" value="NZ_QUNR01000001.1"/>
</dbReference>
<evidence type="ECO:0008006" key="3">
    <source>
        <dbReference type="Google" id="ProtNLM"/>
    </source>
</evidence>
<dbReference type="OrthoDB" id="2472181at2"/>
<gene>
    <name evidence="1" type="ORF">DFR26_0510</name>
</gene>
<dbReference type="AlphaFoldDB" id="A0A3E0H9U3"/>
<organism evidence="1 2">
    <name type="scientific">Paraperlucidibaca baekdonensis</name>
    <dbReference type="NCBI Taxonomy" id="748120"/>
    <lineage>
        <taxon>Bacteria</taxon>
        <taxon>Pseudomonadati</taxon>
        <taxon>Pseudomonadota</taxon>
        <taxon>Gammaproteobacteria</taxon>
        <taxon>Moraxellales</taxon>
        <taxon>Moraxellaceae</taxon>
        <taxon>Paraperlucidibaca</taxon>
    </lineage>
</organism>
<keyword evidence="2" id="KW-1185">Reference proteome</keyword>
<dbReference type="InterPro" id="IPR023213">
    <property type="entry name" value="CAT-like_dom_sf"/>
</dbReference>
<reference evidence="1 2" key="1">
    <citation type="submission" date="2018-08" db="EMBL/GenBank/DDBJ databases">
        <title>Genomic Encyclopedia of Type Strains, Phase IV (KMG-IV): sequencing the most valuable type-strain genomes for metagenomic binning, comparative biology and taxonomic classification.</title>
        <authorList>
            <person name="Goeker M."/>
        </authorList>
    </citation>
    <scope>NUCLEOTIDE SEQUENCE [LARGE SCALE GENOMIC DNA]</scope>
    <source>
        <strain evidence="1 2">DSM 26022</strain>
    </source>
</reference>
<dbReference type="Proteomes" id="UP000256774">
    <property type="component" value="Unassembled WGS sequence"/>
</dbReference>
<name>A0A3E0H9U3_9GAMM</name>
<evidence type="ECO:0000313" key="2">
    <source>
        <dbReference type="Proteomes" id="UP000256774"/>
    </source>
</evidence>